<accession>A0A232F813</accession>
<gene>
    <name evidence="2" type="ORF">TSAR_008802</name>
</gene>
<keyword evidence="1" id="KW-0812">Transmembrane</keyword>
<protein>
    <submittedName>
        <fullName evidence="2">Uncharacterized protein</fullName>
    </submittedName>
</protein>
<keyword evidence="1" id="KW-1133">Transmembrane helix</keyword>
<evidence type="ECO:0000313" key="2">
    <source>
        <dbReference type="EMBL" id="OXU26981.1"/>
    </source>
</evidence>
<evidence type="ECO:0000256" key="1">
    <source>
        <dbReference type="SAM" id="Phobius"/>
    </source>
</evidence>
<dbReference type="EMBL" id="NNAY01000686">
    <property type="protein sequence ID" value="OXU26981.1"/>
    <property type="molecule type" value="Genomic_DNA"/>
</dbReference>
<keyword evidence="3" id="KW-1185">Reference proteome</keyword>
<proteinExistence type="predicted"/>
<sequence>MHQLQLSHDSKETASLYTFLQSDEPNAAKHSALRHRSLTLSWQSDVVRASALSMSIMLSLYLFILYNKADLLPKASARSFESLVESVEYNSFKTHGVKFTSMRQSVKLAINKVIIQSKTTTTIILTYYSTSFCIYWQYEPWLNKAYDTLS</sequence>
<name>A0A232F813_9HYME</name>
<dbReference type="AlphaFoldDB" id="A0A232F813"/>
<dbReference type="Proteomes" id="UP000215335">
    <property type="component" value="Unassembled WGS sequence"/>
</dbReference>
<comment type="caution">
    <text evidence="2">The sequence shown here is derived from an EMBL/GenBank/DDBJ whole genome shotgun (WGS) entry which is preliminary data.</text>
</comment>
<evidence type="ECO:0000313" key="3">
    <source>
        <dbReference type="Proteomes" id="UP000215335"/>
    </source>
</evidence>
<reference evidence="2 3" key="1">
    <citation type="journal article" date="2017" name="Curr. Biol.">
        <title>The Evolution of Venom by Co-option of Single-Copy Genes.</title>
        <authorList>
            <person name="Martinson E.O."/>
            <person name="Mrinalini"/>
            <person name="Kelkar Y.D."/>
            <person name="Chang C.H."/>
            <person name="Werren J.H."/>
        </authorList>
    </citation>
    <scope>NUCLEOTIDE SEQUENCE [LARGE SCALE GENOMIC DNA]</scope>
    <source>
        <strain evidence="2 3">Alberta</strain>
        <tissue evidence="2">Whole body</tissue>
    </source>
</reference>
<organism evidence="2 3">
    <name type="scientific">Trichomalopsis sarcophagae</name>
    <dbReference type="NCBI Taxonomy" id="543379"/>
    <lineage>
        <taxon>Eukaryota</taxon>
        <taxon>Metazoa</taxon>
        <taxon>Ecdysozoa</taxon>
        <taxon>Arthropoda</taxon>
        <taxon>Hexapoda</taxon>
        <taxon>Insecta</taxon>
        <taxon>Pterygota</taxon>
        <taxon>Neoptera</taxon>
        <taxon>Endopterygota</taxon>
        <taxon>Hymenoptera</taxon>
        <taxon>Apocrita</taxon>
        <taxon>Proctotrupomorpha</taxon>
        <taxon>Chalcidoidea</taxon>
        <taxon>Pteromalidae</taxon>
        <taxon>Pteromalinae</taxon>
        <taxon>Trichomalopsis</taxon>
    </lineage>
</organism>
<keyword evidence="1" id="KW-0472">Membrane</keyword>
<feature type="transmembrane region" description="Helical" evidence="1">
    <location>
        <begin position="46"/>
        <end position="66"/>
    </location>
</feature>